<feature type="transmembrane region" description="Helical" evidence="2">
    <location>
        <begin position="199"/>
        <end position="218"/>
    </location>
</feature>
<gene>
    <name evidence="3" type="ORF">PPYR1160_LOCUS4382</name>
</gene>
<evidence type="ECO:0000256" key="1">
    <source>
        <dbReference type="SAM" id="MobiDB-lite"/>
    </source>
</evidence>
<keyword evidence="2" id="KW-0472">Membrane</keyword>
<protein>
    <submittedName>
        <fullName evidence="3">Uncharacterized protein</fullName>
    </submittedName>
</protein>
<accession>A0A7R9U577</accession>
<proteinExistence type="predicted"/>
<name>A0A7R9U577_9STRA</name>
<organism evidence="3">
    <name type="scientific">Pinguiococcus pyrenoidosus</name>
    <dbReference type="NCBI Taxonomy" id="172671"/>
    <lineage>
        <taxon>Eukaryota</taxon>
        <taxon>Sar</taxon>
        <taxon>Stramenopiles</taxon>
        <taxon>Ochrophyta</taxon>
        <taxon>Pinguiophyceae</taxon>
        <taxon>Pinguiochrysidales</taxon>
        <taxon>Pinguiochrysidaceae</taxon>
        <taxon>Pinguiococcus</taxon>
    </lineage>
</organism>
<feature type="transmembrane region" description="Helical" evidence="2">
    <location>
        <begin position="148"/>
        <end position="179"/>
    </location>
</feature>
<feature type="transmembrane region" description="Helical" evidence="2">
    <location>
        <begin position="36"/>
        <end position="57"/>
    </location>
</feature>
<dbReference type="EMBL" id="HBEA01005718">
    <property type="protein sequence ID" value="CAD8254890.1"/>
    <property type="molecule type" value="Transcribed_RNA"/>
</dbReference>
<sequence length="281" mass="30657">MASETAPLLPRGSGGKERVGLVESSVQDVHWAGNTAYVVLLSLIAIFSLTTLASTAWGEFEATTYACDLHVHLGLFAYLLQCGTFFEKSVTLNCRSLPFEDIACRNFDLIRALMISSAAFSVLALGLKVGEALSCFLYPTIRLHKIRIYRLGASVCLIFSGALGCVGVIIWCVLLERTYEKTQSPPFMPPVTPETMKSATLGWAAVLSAIVTICALAIGRNPRGQRWMCGRFHGCLLWEPREALRVLPTPRESGLMSFSPQQASTCSGPRAGPCRSDRWFG</sequence>
<feature type="compositionally biased region" description="Polar residues" evidence="1">
    <location>
        <begin position="256"/>
        <end position="267"/>
    </location>
</feature>
<evidence type="ECO:0000313" key="3">
    <source>
        <dbReference type="EMBL" id="CAD8254890.1"/>
    </source>
</evidence>
<keyword evidence="2" id="KW-1133">Transmembrane helix</keyword>
<feature type="region of interest" description="Disordered" evidence="1">
    <location>
        <begin position="256"/>
        <end position="281"/>
    </location>
</feature>
<evidence type="ECO:0000256" key="2">
    <source>
        <dbReference type="SAM" id="Phobius"/>
    </source>
</evidence>
<dbReference type="Gene3D" id="1.20.140.150">
    <property type="match status" value="1"/>
</dbReference>
<keyword evidence="2" id="KW-0812">Transmembrane</keyword>
<reference evidence="3" key="1">
    <citation type="submission" date="2021-01" db="EMBL/GenBank/DDBJ databases">
        <authorList>
            <person name="Corre E."/>
            <person name="Pelletier E."/>
            <person name="Niang G."/>
            <person name="Scheremetjew M."/>
            <person name="Finn R."/>
            <person name="Kale V."/>
            <person name="Holt S."/>
            <person name="Cochrane G."/>
            <person name="Meng A."/>
            <person name="Brown T."/>
            <person name="Cohen L."/>
        </authorList>
    </citation>
    <scope>NUCLEOTIDE SEQUENCE</scope>
    <source>
        <strain evidence="3">CCMP2078</strain>
    </source>
</reference>
<dbReference type="AlphaFoldDB" id="A0A7R9U577"/>